<evidence type="ECO:0000256" key="6">
    <source>
        <dbReference type="ARBA" id="ARBA00022741"/>
    </source>
</evidence>
<feature type="compositionally biased region" description="Basic residues" evidence="11">
    <location>
        <begin position="373"/>
        <end position="385"/>
    </location>
</feature>
<keyword evidence="5" id="KW-0493">Microtubule</keyword>
<dbReference type="InterPro" id="IPR018316">
    <property type="entry name" value="Tubulin/FtsZ_2-layer-sand-dom"/>
</dbReference>
<feature type="domain" description="Tubulin/FtsZ 2-layer sandwich" evidence="13">
    <location>
        <begin position="127"/>
        <end position="265"/>
    </location>
</feature>
<dbReference type="SMART" id="SM00865">
    <property type="entry name" value="Tubulin_C"/>
    <property type="match status" value="1"/>
</dbReference>
<dbReference type="PANTHER" id="PTHR11588">
    <property type="entry name" value="TUBULIN"/>
    <property type="match status" value="1"/>
</dbReference>
<evidence type="ECO:0000259" key="12">
    <source>
        <dbReference type="SMART" id="SM00864"/>
    </source>
</evidence>
<dbReference type="Gene3D" id="3.30.1330.20">
    <property type="entry name" value="Tubulin/FtsZ, C-terminal domain"/>
    <property type="match status" value="1"/>
</dbReference>
<dbReference type="SUPFAM" id="SSF55307">
    <property type="entry name" value="Tubulin C-terminal domain-like"/>
    <property type="match status" value="1"/>
</dbReference>
<evidence type="ECO:0000256" key="4">
    <source>
        <dbReference type="ARBA" id="ARBA00022490"/>
    </source>
</evidence>
<evidence type="ECO:0000313" key="15">
    <source>
        <dbReference type="Proteomes" id="UP000694555"/>
    </source>
</evidence>
<accession>A0A8C0HN45</accession>
<keyword evidence="8" id="KW-0342">GTP-binding</keyword>
<proteinExistence type="inferred from homology"/>
<comment type="catalytic activity">
    <reaction evidence="10">
        <text>GTP + H2O = GDP + phosphate + H(+)</text>
        <dbReference type="Rhea" id="RHEA:19669"/>
        <dbReference type="ChEBI" id="CHEBI:15377"/>
        <dbReference type="ChEBI" id="CHEBI:15378"/>
        <dbReference type="ChEBI" id="CHEBI:37565"/>
        <dbReference type="ChEBI" id="CHEBI:43474"/>
        <dbReference type="ChEBI" id="CHEBI:58189"/>
    </reaction>
    <physiologicalReaction direction="left-to-right" evidence="10">
        <dbReference type="Rhea" id="RHEA:19670"/>
    </physiologicalReaction>
</comment>
<reference evidence="14" key="1">
    <citation type="submission" date="2025-08" db="UniProtKB">
        <authorList>
            <consortium name="Ensembl"/>
        </authorList>
    </citation>
    <scope>IDENTIFICATION</scope>
</reference>
<dbReference type="FunFam" id="3.40.50.1440:FF:000024">
    <property type="entry name" value="Tubulin alpha chain"/>
    <property type="match status" value="1"/>
</dbReference>
<evidence type="ECO:0000256" key="7">
    <source>
        <dbReference type="ARBA" id="ARBA00022801"/>
    </source>
</evidence>
<dbReference type="InterPro" id="IPR002452">
    <property type="entry name" value="Alpha_tubulin"/>
</dbReference>
<dbReference type="GO" id="GO:0016787">
    <property type="term" value="F:hydrolase activity"/>
    <property type="evidence" value="ECO:0007669"/>
    <property type="project" value="UniProtKB-KW"/>
</dbReference>
<dbReference type="Proteomes" id="UP000694555">
    <property type="component" value="Unplaced"/>
</dbReference>
<evidence type="ECO:0000256" key="9">
    <source>
        <dbReference type="ARBA" id="ARBA00023212"/>
    </source>
</evidence>
<reference evidence="14" key="2">
    <citation type="submission" date="2025-09" db="UniProtKB">
        <authorList>
            <consortium name="Ensembl"/>
        </authorList>
    </citation>
    <scope>IDENTIFICATION</scope>
</reference>
<keyword evidence="7" id="KW-0378">Hydrolase</keyword>
<evidence type="ECO:0000313" key="14">
    <source>
        <dbReference type="Ensembl" id="ENSBJAP00000016170.1"/>
    </source>
</evidence>
<dbReference type="Ensembl" id="ENSBJAT00000016617.1">
    <property type="protein sequence ID" value="ENSBJAP00000016170.1"/>
    <property type="gene ID" value="ENSBJAG00000010721.1"/>
</dbReference>
<dbReference type="PRINTS" id="PR01161">
    <property type="entry name" value="TUBULIN"/>
</dbReference>
<evidence type="ECO:0000256" key="1">
    <source>
        <dbReference type="ARBA" id="ARBA00001946"/>
    </source>
</evidence>
<keyword evidence="4" id="KW-0963">Cytoplasm</keyword>
<dbReference type="Gene3D" id="3.40.50.1440">
    <property type="entry name" value="Tubulin/FtsZ, GTPase domain"/>
    <property type="match status" value="1"/>
</dbReference>
<dbReference type="InterPro" id="IPR036525">
    <property type="entry name" value="Tubulin/FtsZ_GTPase_sf"/>
</dbReference>
<name>A0A8C0HN45_9AVES</name>
<keyword evidence="6" id="KW-0547">Nucleotide-binding</keyword>
<dbReference type="GO" id="GO:0005525">
    <property type="term" value="F:GTP binding"/>
    <property type="evidence" value="ECO:0007669"/>
    <property type="project" value="UniProtKB-KW"/>
</dbReference>
<evidence type="ECO:0000256" key="2">
    <source>
        <dbReference type="ARBA" id="ARBA00004245"/>
    </source>
</evidence>
<feature type="domain" description="Tubulin/FtsZ GTPase" evidence="12">
    <location>
        <begin position="50"/>
        <end position="193"/>
    </location>
</feature>
<dbReference type="SUPFAM" id="SSF52490">
    <property type="entry name" value="Tubulin nucleotide-binding domain-like"/>
    <property type="match status" value="1"/>
</dbReference>
<comment type="subcellular location">
    <subcellularLocation>
        <location evidence="2">Cytoplasm</location>
        <location evidence="2">Cytoskeleton</location>
    </subcellularLocation>
</comment>
<dbReference type="Pfam" id="PF03953">
    <property type="entry name" value="Tubulin_C"/>
    <property type="match status" value="1"/>
</dbReference>
<dbReference type="InterPro" id="IPR008280">
    <property type="entry name" value="Tub_FtsZ_C"/>
</dbReference>
<dbReference type="InterPro" id="IPR037103">
    <property type="entry name" value="Tubulin/FtsZ-like_C"/>
</dbReference>
<keyword evidence="9" id="KW-0206">Cytoskeleton</keyword>
<sequence>MQRECISVHVGQAGVQMGNTCWELYCLEHGIQPDGQMPSDKTIGGGDDSFTTFFCETGAGKHVPRAIFVDLEPTVIDEVRAGIYRQLFHPEQLITGKEDAANNYARGHYTIGKEIIDQVLDRIRKLFQTNLVPYPRIHFPLATYAPVISAEKAYHEQLSVAEITNSCFEPANQMVKCDPRHGKYMACCLLYRGDVVPKDVNAAIATIKTKRSIQFVDWCPTGFKVGINYQPPTVVPGGDLAKVQRAVCMLSNTTAIAEAWARQLLLPWLVLGAHRHRGVGQAQICVVSCPAGTGCSPSSWWRMSLMLGRSWGFNVIMEESRRCKAAEYLEKRWRGGCFTRHTAQGPAREQGHPPQALTWSWGARQWGSAPPKPHCHPSGRRRRKGPLQTSCSTARSLGTGAWWGGQGSPVAGGRGPGGWILTQISVRSSMTHWLGTVKSSGAR</sequence>
<comment type="cofactor">
    <cofactor evidence="1">
        <name>Mg(2+)</name>
        <dbReference type="ChEBI" id="CHEBI:18420"/>
    </cofactor>
</comment>
<evidence type="ECO:0000256" key="3">
    <source>
        <dbReference type="ARBA" id="ARBA00009636"/>
    </source>
</evidence>
<keyword evidence="15" id="KW-1185">Reference proteome</keyword>
<evidence type="ECO:0000256" key="11">
    <source>
        <dbReference type="SAM" id="MobiDB-lite"/>
    </source>
</evidence>
<evidence type="ECO:0000256" key="8">
    <source>
        <dbReference type="ARBA" id="ARBA00023134"/>
    </source>
</evidence>
<dbReference type="Pfam" id="PF00091">
    <property type="entry name" value="Tubulin"/>
    <property type="match status" value="1"/>
</dbReference>
<dbReference type="GO" id="GO:0005874">
    <property type="term" value="C:microtubule"/>
    <property type="evidence" value="ECO:0007669"/>
    <property type="project" value="UniProtKB-KW"/>
</dbReference>
<dbReference type="GO" id="GO:0007017">
    <property type="term" value="P:microtubule-based process"/>
    <property type="evidence" value="ECO:0007669"/>
    <property type="project" value="InterPro"/>
</dbReference>
<dbReference type="GO" id="GO:0005200">
    <property type="term" value="F:structural constituent of cytoskeleton"/>
    <property type="evidence" value="ECO:0007669"/>
    <property type="project" value="InterPro"/>
</dbReference>
<evidence type="ECO:0000259" key="13">
    <source>
        <dbReference type="SMART" id="SM00865"/>
    </source>
</evidence>
<dbReference type="PRINTS" id="PR01162">
    <property type="entry name" value="ALPHATUBULIN"/>
</dbReference>
<organism evidence="14 15">
    <name type="scientific">Buteo japonicus</name>
    <dbReference type="NCBI Taxonomy" id="224669"/>
    <lineage>
        <taxon>Eukaryota</taxon>
        <taxon>Metazoa</taxon>
        <taxon>Chordata</taxon>
        <taxon>Craniata</taxon>
        <taxon>Vertebrata</taxon>
        <taxon>Euteleostomi</taxon>
        <taxon>Archelosauria</taxon>
        <taxon>Archosauria</taxon>
        <taxon>Dinosauria</taxon>
        <taxon>Saurischia</taxon>
        <taxon>Theropoda</taxon>
        <taxon>Coelurosauria</taxon>
        <taxon>Aves</taxon>
        <taxon>Neognathae</taxon>
        <taxon>Neoaves</taxon>
        <taxon>Telluraves</taxon>
        <taxon>Accipitrimorphae</taxon>
        <taxon>Accipitriformes</taxon>
        <taxon>Accipitridae</taxon>
        <taxon>Accipitrinae</taxon>
        <taxon>Buteo</taxon>
    </lineage>
</organism>
<dbReference type="SMART" id="SM00864">
    <property type="entry name" value="Tubulin"/>
    <property type="match status" value="1"/>
</dbReference>
<evidence type="ECO:0000256" key="10">
    <source>
        <dbReference type="ARBA" id="ARBA00049117"/>
    </source>
</evidence>
<feature type="region of interest" description="Disordered" evidence="11">
    <location>
        <begin position="366"/>
        <end position="391"/>
    </location>
</feature>
<protein>
    <submittedName>
        <fullName evidence="14">Tubulin alpha 4a</fullName>
    </submittedName>
</protein>
<dbReference type="FunFam" id="3.30.1330.20:FF:000001">
    <property type="entry name" value="Tubulin alpha chain"/>
    <property type="match status" value="1"/>
</dbReference>
<dbReference type="InterPro" id="IPR000217">
    <property type="entry name" value="Tubulin"/>
</dbReference>
<comment type="similarity">
    <text evidence="3">Belongs to the tubulin family.</text>
</comment>
<evidence type="ECO:0000256" key="5">
    <source>
        <dbReference type="ARBA" id="ARBA00022701"/>
    </source>
</evidence>
<dbReference type="InterPro" id="IPR003008">
    <property type="entry name" value="Tubulin_FtsZ_GTPase"/>
</dbReference>
<dbReference type="AlphaFoldDB" id="A0A8C0HN45"/>